<reference evidence="2" key="1">
    <citation type="journal article" date="2015" name="Nature">
        <title>Complex archaea that bridge the gap between prokaryotes and eukaryotes.</title>
        <authorList>
            <person name="Spang A."/>
            <person name="Saw J.H."/>
            <person name="Jorgensen S.L."/>
            <person name="Zaremba-Niedzwiedzka K."/>
            <person name="Martijn J."/>
            <person name="Lind A.E."/>
            <person name="van Eijk R."/>
            <person name="Schleper C."/>
            <person name="Guy L."/>
            <person name="Ettema T.J."/>
        </authorList>
    </citation>
    <scope>NUCLEOTIDE SEQUENCE</scope>
</reference>
<keyword evidence="1" id="KW-0812">Transmembrane</keyword>
<organism evidence="2">
    <name type="scientific">marine sediment metagenome</name>
    <dbReference type="NCBI Taxonomy" id="412755"/>
    <lineage>
        <taxon>unclassified sequences</taxon>
        <taxon>metagenomes</taxon>
        <taxon>ecological metagenomes</taxon>
    </lineage>
</organism>
<comment type="caution">
    <text evidence="2">The sequence shown here is derived from an EMBL/GenBank/DDBJ whole genome shotgun (WGS) entry which is preliminary data.</text>
</comment>
<sequence>MSMNQLLITVFLAMVLGAVLCILGKYILSQITKYYYKLTFKHEVLEPYTPNTVKKDKK</sequence>
<protein>
    <submittedName>
        <fullName evidence="2">Uncharacterized protein</fullName>
    </submittedName>
</protein>
<keyword evidence="1" id="KW-0472">Membrane</keyword>
<accession>A0A0F9VEK9</accession>
<evidence type="ECO:0000256" key="1">
    <source>
        <dbReference type="SAM" id="Phobius"/>
    </source>
</evidence>
<name>A0A0F9VEK9_9ZZZZ</name>
<dbReference type="EMBL" id="LAZR01000372">
    <property type="protein sequence ID" value="KKN72001.1"/>
    <property type="molecule type" value="Genomic_DNA"/>
</dbReference>
<keyword evidence="1" id="KW-1133">Transmembrane helix</keyword>
<feature type="transmembrane region" description="Helical" evidence="1">
    <location>
        <begin position="6"/>
        <end position="28"/>
    </location>
</feature>
<dbReference type="AlphaFoldDB" id="A0A0F9VEK9"/>
<gene>
    <name evidence="2" type="ORF">LCGC14_0415460</name>
</gene>
<evidence type="ECO:0000313" key="2">
    <source>
        <dbReference type="EMBL" id="KKN72001.1"/>
    </source>
</evidence>
<proteinExistence type="predicted"/>